<dbReference type="AlphaFoldDB" id="A0A6A3E4X7"/>
<gene>
    <name evidence="2" type="ORF">PF009_g22533</name>
</gene>
<name>A0A6A3E4X7_9STRA</name>
<dbReference type="EMBL" id="QXGF01001873">
    <property type="protein sequence ID" value="KAE8927297.1"/>
    <property type="molecule type" value="Genomic_DNA"/>
</dbReference>
<evidence type="ECO:0000313" key="2">
    <source>
        <dbReference type="EMBL" id="KAE8927297.1"/>
    </source>
</evidence>
<evidence type="ECO:0008006" key="4">
    <source>
        <dbReference type="Google" id="ProtNLM"/>
    </source>
</evidence>
<evidence type="ECO:0000256" key="1">
    <source>
        <dbReference type="SAM" id="SignalP"/>
    </source>
</evidence>
<accession>A0A6A3E4X7</accession>
<reference evidence="2 3" key="1">
    <citation type="submission" date="2018-08" db="EMBL/GenBank/DDBJ databases">
        <title>Genomic investigation of the strawberry pathogen Phytophthora fragariae indicates pathogenicity is determined by transcriptional variation in three key races.</title>
        <authorList>
            <person name="Adams T.M."/>
            <person name="Armitage A.D."/>
            <person name="Sobczyk M.K."/>
            <person name="Bates H.J."/>
            <person name="Dunwell J.M."/>
            <person name="Nellist C.F."/>
            <person name="Harrison R.J."/>
        </authorList>
    </citation>
    <scope>NUCLEOTIDE SEQUENCE [LARGE SCALE GENOMIC DNA]</scope>
    <source>
        <strain evidence="2 3">NOV-9</strain>
    </source>
</reference>
<feature type="signal peptide" evidence="1">
    <location>
        <begin position="1"/>
        <end position="17"/>
    </location>
</feature>
<dbReference type="Proteomes" id="UP000429523">
    <property type="component" value="Unassembled WGS sequence"/>
</dbReference>
<protein>
    <recommendedName>
        <fullName evidence="4">Secreted protein</fullName>
    </recommendedName>
</protein>
<proteinExistence type="predicted"/>
<comment type="caution">
    <text evidence="2">The sequence shown here is derived from an EMBL/GenBank/DDBJ whole genome shotgun (WGS) entry which is preliminary data.</text>
</comment>
<organism evidence="2 3">
    <name type="scientific">Phytophthora fragariae</name>
    <dbReference type="NCBI Taxonomy" id="53985"/>
    <lineage>
        <taxon>Eukaryota</taxon>
        <taxon>Sar</taxon>
        <taxon>Stramenopiles</taxon>
        <taxon>Oomycota</taxon>
        <taxon>Peronosporomycetes</taxon>
        <taxon>Peronosporales</taxon>
        <taxon>Peronosporaceae</taxon>
        <taxon>Phytophthora</taxon>
    </lineage>
</organism>
<feature type="chain" id="PRO_5025438620" description="Secreted protein" evidence="1">
    <location>
        <begin position="18"/>
        <end position="95"/>
    </location>
</feature>
<sequence length="95" mass="10446">MFGGFSCTVLIIRYSSARLLSSNTSCRVSSRGSPIVFIWITSSLNWSTCTANCVPDSVLKLNNFLVTTSRFLSVFRLNCSSSMRHESAAVVAPRM</sequence>
<keyword evidence="1" id="KW-0732">Signal</keyword>
<evidence type="ECO:0000313" key="3">
    <source>
        <dbReference type="Proteomes" id="UP000429523"/>
    </source>
</evidence>